<dbReference type="CDD" id="cd07989">
    <property type="entry name" value="LPLAT_AGPAT-like"/>
    <property type="match status" value="1"/>
</dbReference>
<dbReference type="GO" id="GO:0003841">
    <property type="term" value="F:1-acylglycerol-3-phosphate O-acyltransferase activity"/>
    <property type="evidence" value="ECO:0007669"/>
    <property type="project" value="TreeGrafter"/>
</dbReference>
<dbReference type="GO" id="GO:0005783">
    <property type="term" value="C:endoplasmic reticulum"/>
    <property type="evidence" value="ECO:0007669"/>
    <property type="project" value="TreeGrafter"/>
</dbReference>
<keyword evidence="4" id="KW-1133">Transmembrane helix</keyword>
<keyword evidence="2" id="KW-0012">Acyltransferase</keyword>
<evidence type="ECO:0000256" key="1">
    <source>
        <dbReference type="ARBA" id="ARBA00022679"/>
    </source>
</evidence>
<dbReference type="PANTHER" id="PTHR10434">
    <property type="entry name" value="1-ACYL-SN-GLYCEROL-3-PHOSPHATE ACYLTRANSFERASE"/>
    <property type="match status" value="1"/>
</dbReference>
<evidence type="ECO:0000259" key="5">
    <source>
        <dbReference type="SMART" id="SM00563"/>
    </source>
</evidence>
<evidence type="ECO:0000256" key="2">
    <source>
        <dbReference type="ARBA" id="ARBA00023315"/>
    </source>
</evidence>
<keyword evidence="4" id="KW-0812">Transmembrane</keyword>
<dbReference type="GO" id="GO:0006654">
    <property type="term" value="P:phosphatidic acid biosynthetic process"/>
    <property type="evidence" value="ECO:0007669"/>
    <property type="project" value="TreeGrafter"/>
</dbReference>
<feature type="domain" description="Phospholipid/glycerol acyltransferase" evidence="5">
    <location>
        <begin position="86"/>
        <end position="215"/>
    </location>
</feature>
<keyword evidence="1" id="KW-0808">Transferase</keyword>
<dbReference type="PANTHER" id="PTHR10434:SF48">
    <property type="entry name" value="PUTATIVE-RELATED"/>
    <property type="match status" value="1"/>
</dbReference>
<dbReference type="Pfam" id="PF01553">
    <property type="entry name" value="Acyltransferase"/>
    <property type="match status" value="1"/>
</dbReference>
<dbReference type="AlphaFoldDB" id="A0A8J2SKK6"/>
<keyword evidence="7" id="KW-1185">Reference proteome</keyword>
<evidence type="ECO:0000256" key="4">
    <source>
        <dbReference type="SAM" id="Phobius"/>
    </source>
</evidence>
<sequence>MLSQKADRALAGPVAFGLLVTPVCLGIYAAAKANHLWGTKRGAQERSLVSMRFLLRALIRSCFWLKVEEPEEEDWKELALPQDKGCILMFNHTSMFDGFLMAAIMPSALCRRCKSLMAAYTFKTPVLGEIFRLVGHEPVYFLKDDEGKFSVDKTRQAPVNERIRAHVAGGGVLAFCPEGTVNRKDQTKCLPLRRGSFQLAVDLRLPIYGISALGQHRFWPWKGAPGHPATIRVKLYAVDAWNDMLEAGEGKGATATDVADLAQEAMQASVDALSAQPLPPNDPESPGRKGR</sequence>
<dbReference type="OrthoDB" id="431951at2759"/>
<evidence type="ECO:0000313" key="6">
    <source>
        <dbReference type="EMBL" id="CAH0374713.1"/>
    </source>
</evidence>
<comment type="caution">
    <text evidence="6">The sequence shown here is derived from an EMBL/GenBank/DDBJ whole genome shotgun (WGS) entry which is preliminary data.</text>
</comment>
<organism evidence="6 7">
    <name type="scientific">Pelagomonas calceolata</name>
    <dbReference type="NCBI Taxonomy" id="35677"/>
    <lineage>
        <taxon>Eukaryota</taxon>
        <taxon>Sar</taxon>
        <taxon>Stramenopiles</taxon>
        <taxon>Ochrophyta</taxon>
        <taxon>Pelagophyceae</taxon>
        <taxon>Pelagomonadales</taxon>
        <taxon>Pelagomonadaceae</taxon>
        <taxon>Pelagomonas</taxon>
    </lineage>
</organism>
<evidence type="ECO:0000256" key="3">
    <source>
        <dbReference type="SAM" id="MobiDB-lite"/>
    </source>
</evidence>
<dbReference type="InterPro" id="IPR002123">
    <property type="entry name" value="Plipid/glycerol_acylTrfase"/>
</dbReference>
<evidence type="ECO:0000313" key="7">
    <source>
        <dbReference type="Proteomes" id="UP000789595"/>
    </source>
</evidence>
<dbReference type="SUPFAM" id="SSF69593">
    <property type="entry name" value="Glycerol-3-phosphate (1)-acyltransferase"/>
    <property type="match status" value="1"/>
</dbReference>
<protein>
    <recommendedName>
        <fullName evidence="5">Phospholipid/glycerol acyltransferase domain-containing protein</fullName>
    </recommendedName>
</protein>
<keyword evidence="4" id="KW-0472">Membrane</keyword>
<dbReference type="EMBL" id="CAKKNE010000004">
    <property type="protein sequence ID" value="CAH0374713.1"/>
    <property type="molecule type" value="Genomic_DNA"/>
</dbReference>
<feature type="transmembrane region" description="Helical" evidence="4">
    <location>
        <begin position="12"/>
        <end position="31"/>
    </location>
</feature>
<dbReference type="Proteomes" id="UP000789595">
    <property type="component" value="Unassembled WGS sequence"/>
</dbReference>
<dbReference type="SMART" id="SM00563">
    <property type="entry name" value="PlsC"/>
    <property type="match status" value="1"/>
</dbReference>
<accession>A0A8J2SKK6</accession>
<name>A0A8J2SKK6_9STRA</name>
<gene>
    <name evidence="6" type="ORF">PECAL_4P20120</name>
</gene>
<proteinExistence type="predicted"/>
<reference evidence="6" key="1">
    <citation type="submission" date="2021-11" db="EMBL/GenBank/DDBJ databases">
        <authorList>
            <consortium name="Genoscope - CEA"/>
            <person name="William W."/>
        </authorList>
    </citation>
    <scope>NUCLEOTIDE SEQUENCE</scope>
</reference>
<feature type="region of interest" description="Disordered" evidence="3">
    <location>
        <begin position="269"/>
        <end position="291"/>
    </location>
</feature>